<evidence type="ECO:0000256" key="15">
    <source>
        <dbReference type="ARBA" id="ARBA00023170"/>
    </source>
</evidence>
<evidence type="ECO:0000256" key="4">
    <source>
        <dbReference type="ARBA" id="ARBA00010290"/>
    </source>
</evidence>
<evidence type="ECO:0000256" key="13">
    <source>
        <dbReference type="ARBA" id="ARBA00023134"/>
    </source>
</evidence>
<evidence type="ECO:0000256" key="16">
    <source>
        <dbReference type="SAM" id="Phobius"/>
    </source>
</evidence>
<dbReference type="GO" id="GO:0005525">
    <property type="term" value="F:GTP binding"/>
    <property type="evidence" value="ECO:0007669"/>
    <property type="project" value="UniProtKB-KW"/>
</dbReference>
<keyword evidence="12 16" id="KW-1133">Transmembrane helix</keyword>
<evidence type="ECO:0000256" key="12">
    <source>
        <dbReference type="ARBA" id="ARBA00022989"/>
    </source>
</evidence>
<keyword evidence="11" id="KW-0653">Protein transport</keyword>
<feature type="transmembrane region" description="Helical" evidence="16">
    <location>
        <begin position="32"/>
        <end position="50"/>
    </location>
</feature>
<evidence type="ECO:0000313" key="17">
    <source>
        <dbReference type="EMBL" id="RAL38005.1"/>
    </source>
</evidence>
<proteinExistence type="inferred from homology"/>
<comment type="similarity">
    <text evidence="3">Belongs to the SRP receptor beta subunit family.</text>
</comment>
<keyword evidence="9" id="KW-0256">Endoplasmic reticulum</keyword>
<evidence type="ECO:0000256" key="14">
    <source>
        <dbReference type="ARBA" id="ARBA00023136"/>
    </source>
</evidence>
<evidence type="ECO:0000256" key="2">
    <source>
        <dbReference type="ARBA" id="ARBA00004474"/>
    </source>
</evidence>
<dbReference type="CDD" id="cd04105">
    <property type="entry name" value="SR_beta"/>
    <property type="match status" value="1"/>
</dbReference>
<dbReference type="InterPro" id="IPR024156">
    <property type="entry name" value="Small_GTPase_ARF"/>
</dbReference>
<keyword evidence="7" id="KW-0449">Lipoprotein</keyword>
<evidence type="ECO:0000256" key="11">
    <source>
        <dbReference type="ARBA" id="ARBA00022927"/>
    </source>
</evidence>
<evidence type="ECO:0000256" key="6">
    <source>
        <dbReference type="ARBA" id="ARBA00022692"/>
    </source>
</evidence>
<keyword evidence="15" id="KW-0675">Receptor</keyword>
<keyword evidence="14 16" id="KW-0472">Membrane</keyword>
<comment type="caution">
    <text evidence="17">The sequence shown here is derived from an EMBL/GenBank/DDBJ whole genome shotgun (WGS) entry which is preliminary data.</text>
</comment>
<gene>
    <name evidence="17" type="ORF">DM860_000699</name>
</gene>
<dbReference type="Proteomes" id="UP000249390">
    <property type="component" value="Unassembled WGS sequence"/>
</dbReference>
<evidence type="ECO:0000256" key="8">
    <source>
        <dbReference type="ARBA" id="ARBA00022741"/>
    </source>
</evidence>
<evidence type="ECO:0000256" key="1">
    <source>
        <dbReference type="ARBA" id="ARBA00004389"/>
    </source>
</evidence>
<keyword evidence="11" id="KW-0813">Transport</keyword>
<dbReference type="PANTHER" id="PTHR11711">
    <property type="entry name" value="ADP RIBOSYLATION FACTOR-RELATED"/>
    <property type="match status" value="1"/>
</dbReference>
<dbReference type="GO" id="GO:0015031">
    <property type="term" value="P:protein transport"/>
    <property type="evidence" value="ECO:0007669"/>
    <property type="project" value="UniProtKB-KW"/>
</dbReference>
<dbReference type="Pfam" id="PF09439">
    <property type="entry name" value="SRPRB"/>
    <property type="match status" value="1"/>
</dbReference>
<sequence>MDIDQFEGLKAQALQWVHRAAESVHQIPFFELYFAIGILAISTFWSLLLTRLRKCAACNTIVLTGLCGSGKTFIFHQLRDGTPPQQGTVTSMEPNEDTFILHSEKTKGGKIRPVRVVDVPGHPRLRPTLDGFLPLTAGVVFVVDSIDFLPNLRAASEYLYDILTHAHVVKRKIPVLLLCNKVDKEITAHTKEFITKQLEKEIDKLRSSRTAVSDADISSEFTLGTPGEQFKFSQCQNQVVVKEGSGLTGKLEELEEFIRQNV</sequence>
<organism evidence="17 18">
    <name type="scientific">Cuscuta australis</name>
    <dbReference type="NCBI Taxonomy" id="267555"/>
    <lineage>
        <taxon>Eukaryota</taxon>
        <taxon>Viridiplantae</taxon>
        <taxon>Streptophyta</taxon>
        <taxon>Embryophyta</taxon>
        <taxon>Tracheophyta</taxon>
        <taxon>Spermatophyta</taxon>
        <taxon>Magnoliopsida</taxon>
        <taxon>eudicotyledons</taxon>
        <taxon>Gunneridae</taxon>
        <taxon>Pentapetalae</taxon>
        <taxon>asterids</taxon>
        <taxon>lamiids</taxon>
        <taxon>Solanales</taxon>
        <taxon>Convolvulaceae</taxon>
        <taxon>Cuscuteae</taxon>
        <taxon>Cuscuta</taxon>
        <taxon>Cuscuta subgen. Grammica</taxon>
        <taxon>Cuscuta sect. Cleistogrammica</taxon>
    </lineage>
</organism>
<evidence type="ECO:0000313" key="18">
    <source>
        <dbReference type="Proteomes" id="UP000249390"/>
    </source>
</evidence>
<accession>A0A328CX65</accession>
<dbReference type="GO" id="GO:0009536">
    <property type="term" value="C:plastid"/>
    <property type="evidence" value="ECO:0007669"/>
    <property type="project" value="UniProtKB-SubCell"/>
</dbReference>
<dbReference type="Gene3D" id="3.40.50.300">
    <property type="entry name" value="P-loop containing nucleotide triphosphate hydrolases"/>
    <property type="match status" value="1"/>
</dbReference>
<dbReference type="InterPro" id="IPR019009">
    <property type="entry name" value="SRP_receptor_beta_su"/>
</dbReference>
<evidence type="ECO:0000256" key="10">
    <source>
        <dbReference type="ARBA" id="ARBA00022892"/>
    </source>
</evidence>
<comment type="similarity">
    <text evidence="4">Belongs to the small GTPase superfamily. Arf family.</text>
</comment>
<keyword evidence="18" id="KW-1185">Reference proteome</keyword>
<comment type="subcellular location">
    <subcellularLocation>
        <location evidence="1">Endoplasmic reticulum membrane</location>
        <topology evidence="1">Single-pass membrane protein</topology>
    </subcellularLocation>
    <subcellularLocation>
        <location evidence="2">Plastid</location>
    </subcellularLocation>
</comment>
<name>A0A328CX65_9ASTE</name>
<evidence type="ECO:0000256" key="5">
    <source>
        <dbReference type="ARBA" id="ARBA00020256"/>
    </source>
</evidence>
<dbReference type="InterPro" id="IPR027417">
    <property type="entry name" value="P-loop_NTPase"/>
</dbReference>
<dbReference type="SUPFAM" id="SSF52540">
    <property type="entry name" value="P-loop containing nucleoside triphosphate hydrolases"/>
    <property type="match status" value="1"/>
</dbReference>
<evidence type="ECO:0000256" key="7">
    <source>
        <dbReference type="ARBA" id="ARBA00022707"/>
    </source>
</evidence>
<keyword evidence="7" id="KW-0519">Myristate</keyword>
<dbReference type="AlphaFoldDB" id="A0A328CX65"/>
<keyword evidence="13" id="KW-0342">GTP-binding</keyword>
<keyword evidence="10" id="KW-0931">ER-Golgi transport</keyword>
<protein>
    <recommendedName>
        <fullName evidence="5">Signal recognition particle receptor subunit beta</fullName>
    </recommendedName>
</protein>
<keyword evidence="8" id="KW-0547">Nucleotide-binding</keyword>
<dbReference type="EMBL" id="NQVE01000215">
    <property type="protein sequence ID" value="RAL38005.1"/>
    <property type="molecule type" value="Genomic_DNA"/>
</dbReference>
<evidence type="ECO:0000256" key="3">
    <source>
        <dbReference type="ARBA" id="ARBA00005619"/>
    </source>
</evidence>
<reference evidence="17 18" key="1">
    <citation type="submission" date="2018-06" db="EMBL/GenBank/DDBJ databases">
        <title>The Genome of Cuscuta australis (Dodder) Provides Insight into the Evolution of Plant Parasitism.</title>
        <authorList>
            <person name="Liu H."/>
        </authorList>
    </citation>
    <scope>NUCLEOTIDE SEQUENCE [LARGE SCALE GENOMIC DNA]</scope>
    <source>
        <strain evidence="18">cv. Yunnan</strain>
        <tissue evidence="17">Vines</tissue>
    </source>
</reference>
<keyword evidence="6 16" id="KW-0812">Transmembrane</keyword>
<evidence type="ECO:0000256" key="9">
    <source>
        <dbReference type="ARBA" id="ARBA00022824"/>
    </source>
</evidence>
<dbReference type="GO" id="GO:0005789">
    <property type="term" value="C:endoplasmic reticulum membrane"/>
    <property type="evidence" value="ECO:0007669"/>
    <property type="project" value="UniProtKB-SubCell"/>
</dbReference>
<dbReference type="GO" id="GO:0016192">
    <property type="term" value="P:vesicle-mediated transport"/>
    <property type="evidence" value="ECO:0007669"/>
    <property type="project" value="UniProtKB-KW"/>
</dbReference>